<comment type="similarity">
    <text evidence="1 4">Belongs to the glutathione peroxidase family.</text>
</comment>
<evidence type="ECO:0000313" key="6">
    <source>
        <dbReference type="EMBL" id="MCC8428298.1"/>
    </source>
</evidence>
<dbReference type="InterPro" id="IPR000889">
    <property type="entry name" value="Glutathione_peroxidase"/>
</dbReference>
<feature type="domain" description="Thioredoxin" evidence="5">
    <location>
        <begin position="1"/>
        <end position="157"/>
    </location>
</feature>
<dbReference type="PROSITE" id="PS00460">
    <property type="entry name" value="GLUTATHIONE_PEROXID_1"/>
    <property type="match status" value="1"/>
</dbReference>
<dbReference type="PIRSF" id="PIRSF000303">
    <property type="entry name" value="Glutathion_perox"/>
    <property type="match status" value="1"/>
</dbReference>
<evidence type="ECO:0000313" key="7">
    <source>
        <dbReference type="Proteomes" id="UP001198862"/>
    </source>
</evidence>
<dbReference type="Pfam" id="PF00255">
    <property type="entry name" value="GSHPx"/>
    <property type="match status" value="1"/>
</dbReference>
<gene>
    <name evidence="6" type="ORF">LJ725_04935</name>
</gene>
<dbReference type="InterPro" id="IPR036249">
    <property type="entry name" value="Thioredoxin-like_sf"/>
</dbReference>
<name>A0ABS8KRK7_9HYPH</name>
<dbReference type="InterPro" id="IPR013766">
    <property type="entry name" value="Thioredoxin_domain"/>
</dbReference>
<comment type="caution">
    <text evidence="6">The sequence shown here is derived from an EMBL/GenBank/DDBJ whole genome shotgun (WGS) entry which is preliminary data.</text>
</comment>
<dbReference type="PROSITE" id="PS51352">
    <property type="entry name" value="THIOREDOXIN_2"/>
    <property type="match status" value="1"/>
</dbReference>
<evidence type="ECO:0000256" key="4">
    <source>
        <dbReference type="RuleBase" id="RU000499"/>
    </source>
</evidence>
<dbReference type="GO" id="GO:0004601">
    <property type="term" value="F:peroxidase activity"/>
    <property type="evidence" value="ECO:0007669"/>
    <property type="project" value="UniProtKB-KW"/>
</dbReference>
<sequence>MSAHDFSFTTIDGKPLDMKSLAGKPVLVVNVASYCGFTPQYTDMQALHETYGPKGLVVLGVPCNDFGAQEPRSDGEIAKFCESMYDVTFPMTSKQKVIGPEAHPLYKWIAAEAGEGAAPKWNFHKYLIGKDGSLQGAWPSRVRPASDEVRTAIEAAL</sequence>
<organism evidence="6 7">
    <name type="scientific">Reyranella aquatilis</name>
    <dbReference type="NCBI Taxonomy" id="2035356"/>
    <lineage>
        <taxon>Bacteria</taxon>
        <taxon>Pseudomonadati</taxon>
        <taxon>Pseudomonadota</taxon>
        <taxon>Alphaproteobacteria</taxon>
        <taxon>Hyphomicrobiales</taxon>
        <taxon>Reyranellaceae</taxon>
        <taxon>Reyranella</taxon>
    </lineage>
</organism>
<dbReference type="PRINTS" id="PR01011">
    <property type="entry name" value="GLUTPROXDASE"/>
</dbReference>
<dbReference type="RefSeq" id="WP_230549493.1">
    <property type="nucleotide sequence ID" value="NZ_JAJISD010000001.1"/>
</dbReference>
<reference evidence="6 7" key="1">
    <citation type="submission" date="2021-11" db="EMBL/GenBank/DDBJ databases">
        <authorList>
            <person name="Lee D.-H."/>
            <person name="Kim S.-B."/>
        </authorList>
    </citation>
    <scope>NUCLEOTIDE SEQUENCE [LARGE SCALE GENOMIC DNA]</scope>
    <source>
        <strain evidence="6 7">KCTC 52223</strain>
    </source>
</reference>
<dbReference type="SUPFAM" id="SSF52833">
    <property type="entry name" value="Thioredoxin-like"/>
    <property type="match status" value="1"/>
</dbReference>
<dbReference type="InterPro" id="IPR029759">
    <property type="entry name" value="GPX_AS"/>
</dbReference>
<dbReference type="Proteomes" id="UP001198862">
    <property type="component" value="Unassembled WGS sequence"/>
</dbReference>
<dbReference type="PANTHER" id="PTHR11592">
    <property type="entry name" value="GLUTATHIONE PEROXIDASE"/>
    <property type="match status" value="1"/>
</dbReference>
<dbReference type="EMBL" id="JAJISD010000001">
    <property type="protein sequence ID" value="MCC8428298.1"/>
    <property type="molecule type" value="Genomic_DNA"/>
</dbReference>
<dbReference type="PROSITE" id="PS51355">
    <property type="entry name" value="GLUTATHIONE_PEROXID_3"/>
    <property type="match status" value="1"/>
</dbReference>
<dbReference type="PANTHER" id="PTHR11592:SF78">
    <property type="entry name" value="GLUTATHIONE PEROXIDASE"/>
    <property type="match status" value="1"/>
</dbReference>
<keyword evidence="2 4" id="KW-0575">Peroxidase</keyword>
<dbReference type="CDD" id="cd00340">
    <property type="entry name" value="GSH_Peroxidase"/>
    <property type="match status" value="1"/>
</dbReference>
<evidence type="ECO:0000256" key="2">
    <source>
        <dbReference type="ARBA" id="ARBA00022559"/>
    </source>
</evidence>
<keyword evidence="7" id="KW-1185">Reference proteome</keyword>
<keyword evidence="3 4" id="KW-0560">Oxidoreductase</keyword>
<evidence type="ECO:0000256" key="1">
    <source>
        <dbReference type="ARBA" id="ARBA00006926"/>
    </source>
</evidence>
<dbReference type="Gene3D" id="3.40.30.10">
    <property type="entry name" value="Glutaredoxin"/>
    <property type="match status" value="1"/>
</dbReference>
<proteinExistence type="inferred from homology"/>
<accession>A0ABS8KRK7</accession>
<evidence type="ECO:0000256" key="3">
    <source>
        <dbReference type="ARBA" id="ARBA00023002"/>
    </source>
</evidence>
<protein>
    <recommendedName>
        <fullName evidence="4">Glutathione peroxidase</fullName>
    </recommendedName>
</protein>
<evidence type="ECO:0000259" key="5">
    <source>
        <dbReference type="PROSITE" id="PS51352"/>
    </source>
</evidence>